<dbReference type="Gene3D" id="1.20.1270.50">
    <property type="entry name" value="Glycoside hydrolase family 38, central domain"/>
    <property type="match status" value="1"/>
</dbReference>
<dbReference type="InterPro" id="IPR027291">
    <property type="entry name" value="Glyco_hydro_38_N_sf"/>
</dbReference>
<dbReference type="SUPFAM" id="SSF88688">
    <property type="entry name" value="Families 57/38 glycoside transferase middle domain"/>
    <property type="match status" value="1"/>
</dbReference>
<dbReference type="InterPro" id="IPR011013">
    <property type="entry name" value="Gal_mutarotase_sf_dom"/>
</dbReference>
<feature type="region of interest" description="Disordered" evidence="5">
    <location>
        <begin position="960"/>
        <end position="979"/>
    </location>
</feature>
<dbReference type="InterPro" id="IPR013783">
    <property type="entry name" value="Ig-like_fold"/>
</dbReference>
<dbReference type="Gene3D" id="2.70.98.30">
    <property type="entry name" value="Golgi alpha-mannosidase II, domain 4"/>
    <property type="match status" value="1"/>
</dbReference>
<keyword evidence="8" id="KW-1185">Reference proteome</keyword>
<feature type="compositionally biased region" description="Low complexity" evidence="5">
    <location>
        <begin position="660"/>
        <end position="672"/>
    </location>
</feature>
<dbReference type="InterPro" id="IPR011682">
    <property type="entry name" value="Glyco_hydro_38_C"/>
</dbReference>
<evidence type="ECO:0000256" key="4">
    <source>
        <dbReference type="ARBA" id="ARBA00023295"/>
    </source>
</evidence>
<evidence type="ECO:0000259" key="6">
    <source>
        <dbReference type="SMART" id="SM00872"/>
    </source>
</evidence>
<dbReference type="InterPro" id="IPR015341">
    <property type="entry name" value="Glyco_hydro_38_cen"/>
</dbReference>
<organism evidence="7 8">
    <name type="scientific">Streptomyces polyasparticus</name>
    <dbReference type="NCBI Taxonomy" id="2767826"/>
    <lineage>
        <taxon>Bacteria</taxon>
        <taxon>Bacillati</taxon>
        <taxon>Actinomycetota</taxon>
        <taxon>Actinomycetes</taxon>
        <taxon>Kitasatosporales</taxon>
        <taxon>Streptomycetaceae</taxon>
        <taxon>Streptomyces</taxon>
    </lineage>
</organism>
<comment type="caution">
    <text evidence="7">The sequence shown here is derived from an EMBL/GenBank/DDBJ whole genome shotgun (WGS) entry which is preliminary data.</text>
</comment>
<dbReference type="Pfam" id="PF10633">
    <property type="entry name" value="NPCBM_assoc"/>
    <property type="match status" value="1"/>
</dbReference>
<evidence type="ECO:0000256" key="2">
    <source>
        <dbReference type="ARBA" id="ARBA00022723"/>
    </source>
</evidence>
<evidence type="ECO:0000313" key="8">
    <source>
        <dbReference type="Proteomes" id="UP000642284"/>
    </source>
</evidence>
<dbReference type="Gene3D" id="3.20.110.10">
    <property type="entry name" value="Glycoside hydrolase 38, N terminal domain"/>
    <property type="match status" value="1"/>
</dbReference>
<keyword evidence="3 7" id="KW-0378">Hydrolase</keyword>
<comment type="similarity">
    <text evidence="1">Belongs to the glycosyl hydrolase 38 family.</text>
</comment>
<dbReference type="Pfam" id="PF07748">
    <property type="entry name" value="Glyco_hydro_38C"/>
    <property type="match status" value="1"/>
</dbReference>
<dbReference type="Pfam" id="PF01074">
    <property type="entry name" value="Glyco_hydro_38N"/>
    <property type="match status" value="1"/>
</dbReference>
<dbReference type="Proteomes" id="UP000642284">
    <property type="component" value="Unassembled WGS sequence"/>
</dbReference>
<dbReference type="RefSeq" id="WP_187813399.1">
    <property type="nucleotide sequence ID" value="NZ_JACTVJ010000005.1"/>
</dbReference>
<dbReference type="Gene3D" id="2.60.40.10">
    <property type="entry name" value="Immunoglobulins"/>
    <property type="match status" value="1"/>
</dbReference>
<feature type="domain" description="Glycoside hydrolase family 38 central" evidence="6">
    <location>
        <begin position="449"/>
        <end position="520"/>
    </location>
</feature>
<dbReference type="EMBL" id="JACTVJ010000005">
    <property type="protein sequence ID" value="MBC9712932.1"/>
    <property type="molecule type" value="Genomic_DNA"/>
</dbReference>
<dbReference type="InterPro" id="IPR000602">
    <property type="entry name" value="Glyco_hydro_38_N"/>
</dbReference>
<dbReference type="InterPro" id="IPR037094">
    <property type="entry name" value="Glyco_hydro_38_cen_sf"/>
</dbReference>
<dbReference type="PANTHER" id="PTHR46017">
    <property type="entry name" value="ALPHA-MANNOSIDASE 2C1"/>
    <property type="match status" value="1"/>
</dbReference>
<dbReference type="CDD" id="cd10786">
    <property type="entry name" value="GH38N_AMII_like"/>
    <property type="match status" value="1"/>
</dbReference>
<dbReference type="InterPro" id="IPR011330">
    <property type="entry name" value="Glyco_hydro/deAcase_b/a-brl"/>
</dbReference>
<evidence type="ECO:0000256" key="3">
    <source>
        <dbReference type="ARBA" id="ARBA00022801"/>
    </source>
</evidence>
<dbReference type="PANTHER" id="PTHR46017:SF1">
    <property type="entry name" value="ALPHA-MANNOSIDASE 2C1"/>
    <property type="match status" value="1"/>
</dbReference>
<sequence>MPDQDFSVHVSGVTAPGLFTGHESAPLQVVRVRIRRTRPAGPLRVSVTGPRVSTPRPRLLRADTAEAYAGVDAKAELGGAARQSLESVVEVPVRTEAAPGERLPATARVHAANGRLLASYAFDLTVAEPGWTIRLVPHFHYDPMWWNTQAAYTALWDSPLREGEPEKGWEYTGVPAFTLVPLHLQQAADDPAYRFVLSELDYLKPFWDTHPEHREEIRQLIREGRLEIVGGTYNEPSTNLTTAETTVRSAVHGLGFHRDALGGDPRTAWQLDVFGHDPSFPSLMADAGLDSAVFARGPHHQWGPMMDTWGAALRPPSAMQLPAEYDWIGPSGRGLLLHYLPAHYSAGWFSHKAGSAEAAAEQLLDLYELLRTAAATRNVLIPMGTDFSWPHPWGLDVQHAWNRRYTWPRMEHSGPREHFAAVRAELEERGERPLPVTREMGPVYTGKDVTYADVKQAHRAAEYLVQEAETWASLVHGLLLMEYPADALDKAWRHLLHAAHHDAVTGTFSDQVYLDLLPTWREAYELAESVRESALSTMAAAVDTRAPWRSDAEGVVPVTVFNPVSWTRTDVVRTQVDLDALGVADAAQIGVRGDAGGEPAPVLVEHVHDGVAHVAFLAREVPSLGHRTWWLVGTDEAVSGGWGEAATGRSGKAATGGAGETATGRSGETGEATTRETGEAATGEQDAEPSSQRCRIANEAFAVEADPARGGGLSSVRDLRTGRELLTPGEVDELVVQDEYAAHPFFEEGPWHLLPKGPGTGSGEAPAGSVRVERGPLGARIIAKGRTGPVRWTRTTTLWDGLDRIELTTHVDEFDGSDQLLRLRIPADVPGALPVAETAAAAVGRGFAFPETDTGVDHTRAPWTLDSPCLNWFALSSTLRMTLTGPDGRPAGVRPLGAGEIVLPDAGLPGYGQPLDATEDAEPLDATEDAEPLDATGGVEPLSATGDVEPLSAAADAQPLGAGTASADPLDADAAPADPLDTDAAPADPLRDLVIALVRHGVTTTPTRAQGPRWGDLAVDSSLPDFRIAIGGPEANSFTAAVLAAAAPEFTDAVRSARTPLVWIPARETLRAVWRPGCDLTGVRDLPVAVVTDPSLLPRLTEHLVREGELAAARPLDLGTDEDFQDRTVGVLVRGTPSFAVDTDGRLHSTLMRACTGRPSAEWMDPPRRTAPDGSSFQLQHWTHVFEHALVSSEGDWRQADLLRRGREFNQPLTAVAGALHDGPAPGAMCNLAVEPSERVVVETVKKSTDGEAFAIRLRETHGKAVRPSLYRELIAPCTERTGLLEEPSGGEPPPARDDLFDLEGGAYATFRLTPEPLPGTRRQQEAVQPVFSRYWLHNTGTAPLGDAPYSVRITPCALTARPGSELRTEVALTANTSRAEGDQLVEVLPPAGWSVSWTRDTVRLAPGGHVRLPLTVRPAADAPSGDHLVRVVATTPAGQVEDCLTVTVPGAVGPPPGIGIETGANRVDLAPGGRGELAVRIHNGLHSDLYGEALVVSPYGSWGFANEPRTPLRLDARQTTDLVFELSIPVDTPPGVYWVLIKAVCQGRIAYGPAVAVHVGERPHRQDGARHTTAPHKGNAP</sequence>
<dbReference type="SUPFAM" id="SSF74650">
    <property type="entry name" value="Galactose mutarotase-like"/>
    <property type="match status" value="2"/>
</dbReference>
<keyword evidence="2" id="KW-0479">Metal-binding</keyword>
<dbReference type="SUPFAM" id="SSF88713">
    <property type="entry name" value="Glycoside hydrolase/deacetylase"/>
    <property type="match status" value="1"/>
</dbReference>
<name>A0ABR7SED0_9ACTN</name>
<protein>
    <submittedName>
        <fullName evidence="7">Glycoside hydrolase</fullName>
    </submittedName>
</protein>
<evidence type="ECO:0000256" key="5">
    <source>
        <dbReference type="SAM" id="MobiDB-lite"/>
    </source>
</evidence>
<feature type="region of interest" description="Disordered" evidence="5">
    <location>
        <begin position="1563"/>
        <end position="1582"/>
    </location>
</feature>
<dbReference type="InterPro" id="IPR018905">
    <property type="entry name" value="A-galactase_NEW3"/>
</dbReference>
<proteinExistence type="inferred from homology"/>
<gene>
    <name evidence="7" type="ORF">H9Y04_10165</name>
</gene>
<reference evidence="7 8" key="1">
    <citation type="submission" date="2020-08" db="EMBL/GenBank/DDBJ databases">
        <title>Genemic of Streptomyces polyaspartic.</title>
        <authorList>
            <person name="Liu W."/>
        </authorList>
    </citation>
    <scope>NUCLEOTIDE SEQUENCE [LARGE SCALE GENOMIC DNA]</scope>
    <source>
        <strain evidence="7 8">TRM66268-LWL</strain>
    </source>
</reference>
<keyword evidence="4" id="KW-0326">Glycosidase</keyword>
<dbReference type="SMART" id="SM00872">
    <property type="entry name" value="Alpha-mann_mid"/>
    <property type="match status" value="1"/>
</dbReference>
<dbReference type="InterPro" id="IPR028995">
    <property type="entry name" value="Glyco_hydro_57/38_cen_sf"/>
</dbReference>
<accession>A0ABR7SED0</accession>
<feature type="compositionally biased region" description="Low complexity" evidence="5">
    <location>
        <begin position="967"/>
        <end position="979"/>
    </location>
</feature>
<feature type="region of interest" description="Disordered" evidence="5">
    <location>
        <begin position="642"/>
        <end position="692"/>
    </location>
</feature>
<dbReference type="Pfam" id="PF09261">
    <property type="entry name" value="Alpha-mann_mid"/>
    <property type="match status" value="1"/>
</dbReference>
<dbReference type="GO" id="GO:0016787">
    <property type="term" value="F:hydrolase activity"/>
    <property type="evidence" value="ECO:0007669"/>
    <property type="project" value="UniProtKB-KW"/>
</dbReference>
<evidence type="ECO:0000256" key="1">
    <source>
        <dbReference type="ARBA" id="ARBA00009792"/>
    </source>
</evidence>
<evidence type="ECO:0000313" key="7">
    <source>
        <dbReference type="EMBL" id="MBC9712932.1"/>
    </source>
</evidence>